<dbReference type="GO" id="GO:0006310">
    <property type="term" value="P:DNA recombination"/>
    <property type="evidence" value="ECO:0007669"/>
    <property type="project" value="UniProtKB-KW"/>
</dbReference>
<keyword evidence="7" id="KW-1185">Reference proteome</keyword>
<keyword evidence="1" id="KW-0067">ATP-binding</keyword>
<feature type="domain" description="Helitron helicase-like" evidence="4">
    <location>
        <begin position="245"/>
        <end position="467"/>
    </location>
</feature>
<reference evidence="6 7" key="1">
    <citation type="submission" date="2015-07" db="EMBL/GenBank/DDBJ databases">
        <authorList>
            <person name="Noorani M."/>
        </authorList>
    </citation>
    <scope>NUCLEOTIDE SEQUENCE [LARGE SCALE GENOMIC DNA]</scope>
    <source>
        <strain evidence="6">BBA 69670</strain>
    </source>
</reference>
<dbReference type="InterPro" id="IPR025476">
    <property type="entry name" value="Helitron_helicase-like"/>
</dbReference>
<dbReference type="GO" id="GO:0043139">
    <property type="term" value="F:5'-3' DNA helicase activity"/>
    <property type="evidence" value="ECO:0007669"/>
    <property type="project" value="UniProtKB-EC"/>
</dbReference>
<accession>A0A0K6FZ76</accession>
<keyword evidence="1" id="KW-0233">DNA recombination</keyword>
<dbReference type="SUPFAM" id="SSF52540">
    <property type="entry name" value="P-loop containing nucleoside triphosphate hydrolases"/>
    <property type="match status" value="2"/>
</dbReference>
<dbReference type="Pfam" id="PF05970">
    <property type="entry name" value="PIF1"/>
    <property type="match status" value="1"/>
</dbReference>
<feature type="region of interest" description="Disordered" evidence="2">
    <location>
        <begin position="607"/>
        <end position="632"/>
    </location>
</feature>
<protein>
    <recommendedName>
        <fullName evidence="1">ATP-dependent DNA helicase</fullName>
        <ecNumber evidence="1">5.6.2.3</ecNumber>
    </recommendedName>
</protein>
<evidence type="ECO:0000313" key="6">
    <source>
        <dbReference type="EMBL" id="CUA71576.1"/>
    </source>
</evidence>
<keyword evidence="1" id="KW-0347">Helicase</keyword>
<proteinExistence type="inferred from homology"/>
<dbReference type="Pfam" id="PF14214">
    <property type="entry name" value="Helitron_like_N"/>
    <property type="match status" value="1"/>
</dbReference>
<name>A0A0K6FZ76_9AGAM</name>
<dbReference type="PANTHER" id="PTHR47642">
    <property type="entry name" value="ATP-DEPENDENT DNA HELICASE"/>
    <property type="match status" value="1"/>
</dbReference>
<evidence type="ECO:0000259" key="5">
    <source>
        <dbReference type="Pfam" id="PF20209"/>
    </source>
</evidence>
<organism evidence="6 7">
    <name type="scientific">Rhizoctonia solani</name>
    <dbReference type="NCBI Taxonomy" id="456999"/>
    <lineage>
        <taxon>Eukaryota</taxon>
        <taxon>Fungi</taxon>
        <taxon>Dikarya</taxon>
        <taxon>Basidiomycota</taxon>
        <taxon>Agaricomycotina</taxon>
        <taxon>Agaricomycetes</taxon>
        <taxon>Cantharellales</taxon>
        <taxon>Ceratobasidiaceae</taxon>
        <taxon>Rhizoctonia</taxon>
    </lineage>
</organism>
<dbReference type="GO" id="GO:0005524">
    <property type="term" value="F:ATP binding"/>
    <property type="evidence" value="ECO:0007669"/>
    <property type="project" value="UniProtKB-KW"/>
</dbReference>
<dbReference type="EC" id="5.6.2.3" evidence="1"/>
<evidence type="ECO:0000259" key="3">
    <source>
        <dbReference type="Pfam" id="PF05970"/>
    </source>
</evidence>
<evidence type="ECO:0000259" key="4">
    <source>
        <dbReference type="Pfam" id="PF14214"/>
    </source>
</evidence>
<dbReference type="Gene3D" id="3.40.50.300">
    <property type="entry name" value="P-loop containing nucleotide triphosphate hydrolases"/>
    <property type="match status" value="1"/>
</dbReference>
<gene>
    <name evidence="6" type="ORF">RSOLAG22IIIB_09659</name>
</gene>
<dbReference type="Proteomes" id="UP000044841">
    <property type="component" value="Unassembled WGS sequence"/>
</dbReference>
<keyword evidence="1" id="KW-0234">DNA repair</keyword>
<dbReference type="Pfam" id="PF20209">
    <property type="entry name" value="DUF6570"/>
    <property type="match status" value="1"/>
</dbReference>
<comment type="catalytic activity">
    <reaction evidence="1">
        <text>ATP + H2O = ADP + phosphate + H(+)</text>
        <dbReference type="Rhea" id="RHEA:13065"/>
        <dbReference type="ChEBI" id="CHEBI:15377"/>
        <dbReference type="ChEBI" id="CHEBI:15378"/>
        <dbReference type="ChEBI" id="CHEBI:30616"/>
        <dbReference type="ChEBI" id="CHEBI:43474"/>
        <dbReference type="ChEBI" id="CHEBI:456216"/>
        <dbReference type="EC" id="5.6.2.3"/>
    </reaction>
</comment>
<dbReference type="GO" id="GO:0016887">
    <property type="term" value="F:ATP hydrolysis activity"/>
    <property type="evidence" value="ECO:0007669"/>
    <property type="project" value="RHEA"/>
</dbReference>
<dbReference type="GO" id="GO:0006281">
    <property type="term" value="P:DNA repair"/>
    <property type="evidence" value="ECO:0007669"/>
    <property type="project" value="UniProtKB-KW"/>
</dbReference>
<comment type="cofactor">
    <cofactor evidence="1">
        <name>Mg(2+)</name>
        <dbReference type="ChEBI" id="CHEBI:18420"/>
    </cofactor>
</comment>
<comment type="similarity">
    <text evidence="1">Belongs to the helicase family.</text>
</comment>
<dbReference type="InterPro" id="IPR051055">
    <property type="entry name" value="PIF1_helicase"/>
</dbReference>
<keyword evidence="1" id="KW-0547">Nucleotide-binding</keyword>
<dbReference type="InterPro" id="IPR027417">
    <property type="entry name" value="P-loop_NTPase"/>
</dbReference>
<dbReference type="GO" id="GO:0000723">
    <property type="term" value="P:telomere maintenance"/>
    <property type="evidence" value="ECO:0007669"/>
    <property type="project" value="InterPro"/>
</dbReference>
<dbReference type="InterPro" id="IPR046700">
    <property type="entry name" value="DUF6570"/>
</dbReference>
<dbReference type="InterPro" id="IPR010285">
    <property type="entry name" value="DNA_helicase_pif1-like_DEAD"/>
</dbReference>
<feature type="region of interest" description="Disordered" evidence="2">
    <location>
        <begin position="695"/>
        <end position="731"/>
    </location>
</feature>
<feature type="domain" description="DNA helicase Pif1-like DEAD-box helicase" evidence="3">
    <location>
        <begin position="1022"/>
        <end position="1159"/>
    </location>
</feature>
<evidence type="ECO:0000313" key="7">
    <source>
        <dbReference type="Proteomes" id="UP000044841"/>
    </source>
</evidence>
<keyword evidence="1" id="KW-0227">DNA damage</keyword>
<evidence type="ECO:0000256" key="2">
    <source>
        <dbReference type="SAM" id="MobiDB-lite"/>
    </source>
</evidence>
<sequence length="1542" mass="173287">MRGNVTSFELSSEHINDMINGDLMPQDISVLASVLSVTMIAKRNTINTEALDIFVVHRELVQDALEWLKSNNPKYYRNIKIDRSRLSNLPVAGVPSEIYHNIRFEEETSNIAMESDGCTTTADEVEELEGEGFHLGDNAEDEDANPDVVPLQYLGVMDNDMSKVPTHELLTWGLQNTWKTNEDSEFGYAVRWGAPVNTFGQAPRGQPPLDPERQNYWECAFPLLYPYGVGGIEADRPVKLSLIEHARWALRHHDRRFRYHGTFMFVVFGIYQRRQALSSAKIQMRRKDFDSIARILDTITHDDLEHAKKEEKQGRKPSNPAIRTLKENITATYKRVVGSGPARVQLRSQIWSTSMMLNPPTLWVTINPDDLHDPLAQIFAGEDIDMDAFVETAGPSSNTRSENIARDPFAAGEFFNYIITIIIEKLFGVVKTASRVYSHIGILGRVKAYFGTVECQGRGTLHLHMLLWLHNAPPASQIQEMLRTSEFRSRVLAYIQSNVHSYHPLLSNPIALKSFPPNSEVAYSRPPHPSTPLDVLLPKLRQLEATVVHTKQIHKCVIGVCKFQDKHGKLVCKRRAPWELTLIYRTYPGLKPLSEHRANQSKLECLSEEETTIQPNLGEPSEGLGGRNNTHGSEEVPDSVILQFNDAGKLHHRSQVEDYSMRGDEANNYNILDYFVGTYEQQIHKAMTTALSNNESNADEDHASTVYDSSPHAKAQGRPRHQRLPYLPSHPRYSTHTRVVRALGHNTLPNIVGPQFARQSDPTQEEIYAISMLVLLKPWRSLSDLKSPEQSWSEALGAFVLTADQHVRDILDNIEHYHTCRTAAEEKQQASDLTVETGDLHEGFLTSEDLDLGEDHQLQLDSRDITEKMVNDLDAKAENQRDAAYGMHGVSIARAKGVFAAPCAPIKCVTNRATNQDILSLKQWQELLKKEIVASAVGDQAGDAYTNNITGDVVPLETLNTESSPLQEMSIPNQIQEKAIEPVMPEKLYPKQQRAFSIVKWHLIRTLKPNHLTSKEEIPQMLMLLMGEGGMGKSKVIQTITQEFASRGVLHTLVKSAYTGIAASLIDGKTTHQIAGITVGKKDQTLSVEARKRLAVFWKDIRYLIIDECSMLSKEFFAQLSRHIQIAKMEYDPTVFDLPFGGVNVILCGDLHQFPPVAVSSHGALYNPTKPGTSPSQINQAAGRSLYEKFDTVVTLKTQVRVSDIGWRDFLNTLRRGLVKDHHIKMLKDLVLTNPNCKQPDFGSALWRDCVLVTPRHSVRTRWNEAAVERHCRQTGHQLFICPAEMTVMGNNGRRPITIWEKYVIALSRSDGKKSSLGRAENNGLTNKVLLAIGLRVMVTMNVKTDLDVANGACGTISEIILDPNEPYFDPEAASVTLSRLPSHILVKMDRTRASPLPGLQENVLPIVPTSRSFRIVLPIRQKDGSVKTIPRTVHRLQFPITPAYAFTDYRSQGQTIPAAIIDIATPPTGGGLSIYNLYVALSRCAGRDNIRILRDFDEKLLMRSLDYDLLKEDERLAKLDAKTEELWNEIKILNNLSDVSL</sequence>
<dbReference type="EMBL" id="CYGV01001246">
    <property type="protein sequence ID" value="CUA71576.1"/>
    <property type="molecule type" value="Genomic_DNA"/>
</dbReference>
<keyword evidence="1" id="KW-0378">Hydrolase</keyword>
<evidence type="ECO:0000256" key="1">
    <source>
        <dbReference type="RuleBase" id="RU363044"/>
    </source>
</evidence>
<feature type="domain" description="DUF6570" evidence="5">
    <location>
        <begin position="1"/>
        <end position="86"/>
    </location>
</feature>